<organism evidence="2 3">
    <name type="scientific">Liquidambar formosana</name>
    <name type="common">Formosan gum</name>
    <dbReference type="NCBI Taxonomy" id="63359"/>
    <lineage>
        <taxon>Eukaryota</taxon>
        <taxon>Viridiplantae</taxon>
        <taxon>Streptophyta</taxon>
        <taxon>Embryophyta</taxon>
        <taxon>Tracheophyta</taxon>
        <taxon>Spermatophyta</taxon>
        <taxon>Magnoliopsida</taxon>
        <taxon>eudicotyledons</taxon>
        <taxon>Gunneridae</taxon>
        <taxon>Pentapetalae</taxon>
        <taxon>Saxifragales</taxon>
        <taxon>Altingiaceae</taxon>
        <taxon>Liquidambar</taxon>
    </lineage>
</organism>
<sequence>MESHDTITPASPSSRFLPTVCLQDWWLIKAEKDFEGKRLAVAGRLPSVKQQAVRVFSSAPIIKRYDVFTLGTADGICIVIKGLINKSRTIENGFPSEVFSHFLFGFPPFWEEYAEKYVEGESIGVASRSSGLDELTTDSGNNLCNPSLLK</sequence>
<accession>A0AAP0SAE1</accession>
<dbReference type="InterPro" id="IPR015216">
    <property type="entry name" value="SANTA"/>
</dbReference>
<dbReference type="AlphaFoldDB" id="A0AAP0SAE1"/>
<reference evidence="2 3" key="1">
    <citation type="journal article" date="2024" name="Plant J.">
        <title>Genome sequences and population genomics reveal climatic adaptation and genomic divergence between two closely related sweetgum species.</title>
        <authorList>
            <person name="Xu W.Q."/>
            <person name="Ren C.Q."/>
            <person name="Zhang X.Y."/>
            <person name="Comes H.P."/>
            <person name="Liu X.H."/>
            <person name="Li Y.G."/>
            <person name="Kettle C.J."/>
            <person name="Jalonen R."/>
            <person name="Gaisberger H."/>
            <person name="Ma Y.Z."/>
            <person name="Qiu Y.X."/>
        </authorList>
    </citation>
    <scope>NUCLEOTIDE SEQUENCE [LARGE SCALE GENOMIC DNA]</scope>
    <source>
        <strain evidence="2">Hangzhou</strain>
    </source>
</reference>
<evidence type="ECO:0000313" key="2">
    <source>
        <dbReference type="EMBL" id="KAK9290014.1"/>
    </source>
</evidence>
<comment type="caution">
    <text evidence="2">The sequence shown here is derived from an EMBL/GenBank/DDBJ whole genome shotgun (WGS) entry which is preliminary data.</text>
</comment>
<dbReference type="Proteomes" id="UP001415857">
    <property type="component" value="Unassembled WGS sequence"/>
</dbReference>
<protein>
    <recommendedName>
        <fullName evidence="1">SANTA domain-containing protein</fullName>
    </recommendedName>
</protein>
<dbReference type="Pfam" id="PF09133">
    <property type="entry name" value="SANTA"/>
    <property type="match status" value="1"/>
</dbReference>
<feature type="domain" description="SANTA" evidence="1">
    <location>
        <begin position="20"/>
        <end position="113"/>
    </location>
</feature>
<dbReference type="PANTHER" id="PTHR35311:SF9">
    <property type="entry name" value="KINETOCHORE-ASSOCIATED PROTEIN KNL-2 HOMOLOG"/>
    <property type="match status" value="1"/>
</dbReference>
<evidence type="ECO:0000259" key="1">
    <source>
        <dbReference type="Pfam" id="PF09133"/>
    </source>
</evidence>
<gene>
    <name evidence="2" type="ORF">L1049_008177</name>
</gene>
<evidence type="ECO:0000313" key="3">
    <source>
        <dbReference type="Proteomes" id="UP001415857"/>
    </source>
</evidence>
<dbReference type="InterPro" id="IPR053090">
    <property type="entry name" value="Centromere_KNL-2_homolog"/>
</dbReference>
<proteinExistence type="predicted"/>
<name>A0AAP0SAE1_LIQFO</name>
<dbReference type="PANTHER" id="PTHR35311">
    <property type="entry name" value="KINETOCHORE-ASSOCIATED PROTEIN KNL-2 HOMOLOG"/>
    <property type="match status" value="1"/>
</dbReference>
<keyword evidence="3" id="KW-1185">Reference proteome</keyword>
<dbReference type="EMBL" id="JBBPBK010000002">
    <property type="protein sequence ID" value="KAK9290014.1"/>
    <property type="molecule type" value="Genomic_DNA"/>
</dbReference>